<feature type="transmembrane region" description="Helical" evidence="1">
    <location>
        <begin position="324"/>
        <end position="350"/>
    </location>
</feature>
<evidence type="ECO:0000256" key="1">
    <source>
        <dbReference type="SAM" id="Phobius"/>
    </source>
</evidence>
<organism evidence="2 3">
    <name type="scientific">Nonomuraea indica</name>
    <dbReference type="NCBI Taxonomy" id="1581193"/>
    <lineage>
        <taxon>Bacteria</taxon>
        <taxon>Bacillati</taxon>
        <taxon>Actinomycetota</taxon>
        <taxon>Actinomycetes</taxon>
        <taxon>Streptosporangiales</taxon>
        <taxon>Streptosporangiaceae</taxon>
        <taxon>Nonomuraea</taxon>
    </lineage>
</organism>
<dbReference type="EMBL" id="JBITMB010000009">
    <property type="protein sequence ID" value="MFI7444775.1"/>
    <property type="molecule type" value="Genomic_DNA"/>
</dbReference>
<feature type="transmembrane region" description="Helical" evidence="1">
    <location>
        <begin position="163"/>
        <end position="183"/>
    </location>
</feature>
<dbReference type="InterPro" id="IPR004378">
    <property type="entry name" value="F420H2_quin_Rdtase"/>
</dbReference>
<comment type="caution">
    <text evidence="2">The sequence shown here is derived from an EMBL/GenBank/DDBJ whole genome shotgun (WGS) entry which is preliminary data.</text>
</comment>
<proteinExistence type="predicted"/>
<name>A0ABW8ADC5_9ACTN</name>
<keyword evidence="3" id="KW-1185">Reference proteome</keyword>
<dbReference type="Gene3D" id="2.30.110.10">
    <property type="entry name" value="Electron Transport, Fmn-binding Protein, Chain A"/>
    <property type="match status" value="1"/>
</dbReference>
<feature type="transmembrane region" description="Helical" evidence="1">
    <location>
        <begin position="232"/>
        <end position="253"/>
    </location>
</feature>
<dbReference type="InterPro" id="IPR012349">
    <property type="entry name" value="Split_barrel_FMN-bd"/>
</dbReference>
<evidence type="ECO:0000313" key="2">
    <source>
        <dbReference type="EMBL" id="MFI7444775.1"/>
    </source>
</evidence>
<dbReference type="RefSeq" id="WP_397025060.1">
    <property type="nucleotide sequence ID" value="NZ_JBITMB010000009.1"/>
</dbReference>
<dbReference type="Pfam" id="PF04075">
    <property type="entry name" value="F420H2_quin_red"/>
    <property type="match status" value="1"/>
</dbReference>
<dbReference type="Proteomes" id="UP001612928">
    <property type="component" value="Unassembled WGS sequence"/>
</dbReference>
<feature type="transmembrane region" description="Helical" evidence="1">
    <location>
        <begin position="259"/>
        <end position="279"/>
    </location>
</feature>
<sequence length="355" mass="37918">MRRNEPSPLRSATSPWKLLDRLQTLLVNPIVAWLLRSPLHDLLSGRVMLLTVTGRRSGAAIRLPVLYERHGDTLTVISRPSRLWWRNLEDGAPVQVVLEGVTMNGHATVSRGPARMEAAERQGHAVEPRPAAGGSVVVAIRLLTREPAPVPNGGGLWWRWTRAVTLGELAGFTVPAVAGVLVAGPEWGMLGIGPLLQGAAIVMAGAVEGTVLGLAQAYALRAALPGIATRDWVRATAAGAVLAWVVGSLPVVLGDRLLRWPPAVLALLGLTLLVAMGLLQWRVLRRHVRRAFWWVITTAGSWLVALGAFAVVTTPLWHEGQPGWWSVLVGLLGGAVMAVTVAALTGAALVRLLRS</sequence>
<reference evidence="2 3" key="1">
    <citation type="submission" date="2024-10" db="EMBL/GenBank/DDBJ databases">
        <title>The Natural Products Discovery Center: Release of the First 8490 Sequenced Strains for Exploring Actinobacteria Biosynthetic Diversity.</title>
        <authorList>
            <person name="Kalkreuter E."/>
            <person name="Kautsar S.A."/>
            <person name="Yang D."/>
            <person name="Bader C.D."/>
            <person name="Teijaro C.N."/>
            <person name="Fluegel L."/>
            <person name="Davis C.M."/>
            <person name="Simpson J.R."/>
            <person name="Lauterbach L."/>
            <person name="Steele A.D."/>
            <person name="Gui C."/>
            <person name="Meng S."/>
            <person name="Li G."/>
            <person name="Viehrig K."/>
            <person name="Ye F."/>
            <person name="Su P."/>
            <person name="Kiefer A.F."/>
            <person name="Nichols A."/>
            <person name="Cepeda A.J."/>
            <person name="Yan W."/>
            <person name="Fan B."/>
            <person name="Jiang Y."/>
            <person name="Adhikari A."/>
            <person name="Zheng C.-J."/>
            <person name="Schuster L."/>
            <person name="Cowan T.M."/>
            <person name="Smanski M.J."/>
            <person name="Chevrette M.G."/>
            <person name="De Carvalho L.P.S."/>
            <person name="Shen B."/>
        </authorList>
    </citation>
    <scope>NUCLEOTIDE SEQUENCE [LARGE SCALE GENOMIC DNA]</scope>
    <source>
        <strain evidence="2 3">NPDC049503</strain>
    </source>
</reference>
<gene>
    <name evidence="2" type="ORF">ACIBP5_32790</name>
</gene>
<keyword evidence="1" id="KW-1133">Transmembrane helix</keyword>
<keyword evidence="1" id="KW-0812">Transmembrane</keyword>
<feature type="transmembrane region" description="Helical" evidence="1">
    <location>
        <begin position="291"/>
        <end position="312"/>
    </location>
</feature>
<accession>A0ABW8ADC5</accession>
<evidence type="ECO:0000313" key="3">
    <source>
        <dbReference type="Proteomes" id="UP001612928"/>
    </source>
</evidence>
<dbReference type="SUPFAM" id="SSF50475">
    <property type="entry name" value="FMN-binding split barrel"/>
    <property type="match status" value="1"/>
</dbReference>
<keyword evidence="1" id="KW-0472">Membrane</keyword>
<protein>
    <submittedName>
        <fullName evidence="2">Nitroreductase/quinone reductase family protein</fullName>
    </submittedName>
</protein>
<feature type="transmembrane region" description="Helical" evidence="1">
    <location>
        <begin position="195"/>
        <end position="220"/>
    </location>
</feature>